<evidence type="ECO:0000256" key="1">
    <source>
        <dbReference type="SAM" id="MobiDB-lite"/>
    </source>
</evidence>
<organism evidence="3 4">
    <name type="scientific">Vibrio owensii CAIM 1854 = LMG 25443</name>
    <dbReference type="NCBI Taxonomy" id="1229493"/>
    <lineage>
        <taxon>Bacteria</taxon>
        <taxon>Pseudomonadati</taxon>
        <taxon>Pseudomonadota</taxon>
        <taxon>Gammaproteobacteria</taxon>
        <taxon>Vibrionales</taxon>
        <taxon>Vibrionaceae</taxon>
        <taxon>Vibrio</taxon>
    </lineage>
</organism>
<accession>A0A0C1ZCT4</accession>
<dbReference type="Proteomes" id="UP000031586">
    <property type="component" value="Unassembled WGS sequence"/>
</dbReference>
<keyword evidence="2" id="KW-0732">Signal</keyword>
<dbReference type="PATRIC" id="fig|1229493.5.peg.192"/>
<dbReference type="AlphaFoldDB" id="A0A0C1ZCT4"/>
<dbReference type="EMBL" id="JPRD01000011">
    <property type="protein sequence ID" value="KIF53869.1"/>
    <property type="molecule type" value="Genomic_DNA"/>
</dbReference>
<evidence type="ECO:0000313" key="3">
    <source>
        <dbReference type="EMBL" id="KIF53869.1"/>
    </source>
</evidence>
<sequence>MLTEVYMKRFILFFGLVLSSSYSFANESTVVKATEIQAPLAEVTAGDKEVIPFEVIKPSVSTVKSEEKNTVKPTKINKPLSQPK</sequence>
<protein>
    <submittedName>
        <fullName evidence="3">Uncharacterized protein</fullName>
    </submittedName>
</protein>
<name>A0A0C1ZCT4_9VIBR</name>
<gene>
    <name evidence="3" type="ORF">H735_05635</name>
</gene>
<feature type="signal peptide" evidence="2">
    <location>
        <begin position="1"/>
        <end position="25"/>
    </location>
</feature>
<proteinExistence type="predicted"/>
<evidence type="ECO:0000313" key="4">
    <source>
        <dbReference type="Proteomes" id="UP000031586"/>
    </source>
</evidence>
<feature type="region of interest" description="Disordered" evidence="1">
    <location>
        <begin position="64"/>
        <end position="84"/>
    </location>
</feature>
<feature type="chain" id="PRO_5002144150" evidence="2">
    <location>
        <begin position="26"/>
        <end position="84"/>
    </location>
</feature>
<reference evidence="3 4" key="1">
    <citation type="submission" date="2014-07" db="EMBL/GenBank/DDBJ databases">
        <title>Unique and conserved regions in Vibrio harveyi and related species in comparison with the shrimp pathogen Vibrio harveyi CAIM 1792.</title>
        <authorList>
            <person name="Espinoza-Valles I."/>
            <person name="Vora G."/>
            <person name="Leekitcharoenphon P."/>
            <person name="Ussery D."/>
            <person name="Hoj L."/>
            <person name="Gomez-Gil B."/>
        </authorList>
    </citation>
    <scope>NUCLEOTIDE SEQUENCE [LARGE SCALE GENOMIC DNA]</scope>
    <source>
        <strain evidence="4">CAIM 1854 / LMG 25443</strain>
    </source>
</reference>
<comment type="caution">
    <text evidence="3">The sequence shown here is derived from an EMBL/GenBank/DDBJ whole genome shotgun (WGS) entry which is preliminary data.</text>
</comment>
<evidence type="ECO:0000256" key="2">
    <source>
        <dbReference type="SAM" id="SignalP"/>
    </source>
</evidence>